<dbReference type="STRING" id="1805238.AUJ23_04005"/>
<comment type="caution">
    <text evidence="3">The sequence shown here is derived from an EMBL/GenBank/DDBJ whole genome shotgun (WGS) entry which is preliminary data.</text>
</comment>
<organism evidence="3 4">
    <name type="scientific">Candidatus Magasanikbacteria bacterium CG1_02_32_51</name>
    <dbReference type="NCBI Taxonomy" id="1805238"/>
    <lineage>
        <taxon>Bacteria</taxon>
        <taxon>Candidatus Magasanikiibacteriota</taxon>
    </lineage>
</organism>
<dbReference type="Proteomes" id="UP000181941">
    <property type="component" value="Unassembled WGS sequence"/>
</dbReference>
<sequence length="431" mass="50662">MDKIHEKILKTRLTRPIRLTIMFFLVGSFFVISPLLIAYSSGYRYDFVKHKIKQTGVLNIDILPKEAQVFLNGTELIQKIPFNLSLYPDTYLLTIKKDGYKTWEKNISINSKQTTYINYFSLLKDNIATFTELSNVQNIIGSNNSDNILLVTSITNNKYNVLNFNLKDNTIKTLENNIEIIDYSVSPFDNFAYIIKNENESKKLVLYDLNKPENYQTINDNILATIQWKNNDNRPLSTIIENKIVTIDKNANIKNLTTATSSNWYVEDNENVWFYNENTIFNNQKKYQLQNKISKIINLNKDRIIIKTLDDFLVYNLKTGQETKINGTNLFWNESNKDWIIYSNWDITTVQENGTINLQYRNGEKIKNLQLLDEGKIYIIQTENKIKAIDIDHYLQFPILDTTEGKIYINKKYRKLFYISNDEHKLYKLDL</sequence>
<dbReference type="Pfam" id="PF08308">
    <property type="entry name" value="PEGA"/>
    <property type="match status" value="1"/>
</dbReference>
<dbReference type="EMBL" id="MNVC01000047">
    <property type="protein sequence ID" value="OIO18300.1"/>
    <property type="molecule type" value="Genomic_DNA"/>
</dbReference>
<name>A0A1J4U1A5_9BACT</name>
<keyword evidence="1" id="KW-1133">Transmembrane helix</keyword>
<proteinExistence type="predicted"/>
<keyword evidence="1" id="KW-0472">Membrane</keyword>
<feature type="domain" description="PEGA" evidence="2">
    <location>
        <begin position="56"/>
        <end position="119"/>
    </location>
</feature>
<evidence type="ECO:0000313" key="3">
    <source>
        <dbReference type="EMBL" id="OIO18300.1"/>
    </source>
</evidence>
<accession>A0A1J4U1A5</accession>
<evidence type="ECO:0000256" key="1">
    <source>
        <dbReference type="SAM" id="Phobius"/>
    </source>
</evidence>
<reference evidence="3 4" key="1">
    <citation type="journal article" date="2016" name="Environ. Microbiol.">
        <title>Genomic resolution of a cold subsurface aquifer community provides metabolic insights for novel microbes adapted to high CO concentrations.</title>
        <authorList>
            <person name="Probst A.J."/>
            <person name="Castelle C.J."/>
            <person name="Singh A."/>
            <person name="Brown C.T."/>
            <person name="Anantharaman K."/>
            <person name="Sharon I."/>
            <person name="Hug L.A."/>
            <person name="Burstein D."/>
            <person name="Emerson J.B."/>
            <person name="Thomas B.C."/>
            <person name="Banfield J.F."/>
        </authorList>
    </citation>
    <scope>NUCLEOTIDE SEQUENCE [LARGE SCALE GENOMIC DNA]</scope>
    <source>
        <strain evidence="3">CG1_02_32_51</strain>
    </source>
</reference>
<gene>
    <name evidence="3" type="ORF">AUJ23_04005</name>
</gene>
<dbReference type="AlphaFoldDB" id="A0A1J4U1A5"/>
<feature type="transmembrane region" description="Helical" evidence="1">
    <location>
        <begin position="21"/>
        <end position="39"/>
    </location>
</feature>
<dbReference type="InterPro" id="IPR013229">
    <property type="entry name" value="PEGA"/>
</dbReference>
<evidence type="ECO:0000259" key="2">
    <source>
        <dbReference type="Pfam" id="PF08308"/>
    </source>
</evidence>
<evidence type="ECO:0000313" key="4">
    <source>
        <dbReference type="Proteomes" id="UP000181941"/>
    </source>
</evidence>
<protein>
    <recommendedName>
        <fullName evidence="2">PEGA domain-containing protein</fullName>
    </recommendedName>
</protein>
<keyword evidence="1" id="KW-0812">Transmembrane</keyword>